<evidence type="ECO:0000256" key="1">
    <source>
        <dbReference type="SAM" id="MobiDB-lite"/>
    </source>
</evidence>
<feature type="compositionally biased region" description="Polar residues" evidence="1">
    <location>
        <begin position="231"/>
        <end position="242"/>
    </location>
</feature>
<dbReference type="OrthoDB" id="10337743at2759"/>
<dbReference type="AlphaFoldDB" id="A0A9P6N8Y8"/>
<gene>
    <name evidence="3" type="ORF">CROQUDRAFT_674252</name>
</gene>
<comment type="caution">
    <text evidence="3">The sequence shown here is derived from an EMBL/GenBank/DDBJ whole genome shotgun (WGS) entry which is preliminary data.</text>
</comment>
<keyword evidence="2" id="KW-0812">Transmembrane</keyword>
<feature type="transmembrane region" description="Helical" evidence="2">
    <location>
        <begin position="159"/>
        <end position="186"/>
    </location>
</feature>
<keyword evidence="2" id="KW-1133">Transmembrane helix</keyword>
<evidence type="ECO:0000313" key="4">
    <source>
        <dbReference type="Proteomes" id="UP000886653"/>
    </source>
</evidence>
<accession>A0A9P6N8Y8</accession>
<feature type="compositionally biased region" description="Polar residues" evidence="1">
    <location>
        <begin position="253"/>
        <end position="266"/>
    </location>
</feature>
<keyword evidence="2" id="KW-0472">Membrane</keyword>
<feature type="transmembrane region" description="Helical" evidence="2">
    <location>
        <begin position="37"/>
        <end position="62"/>
    </location>
</feature>
<feature type="region of interest" description="Disordered" evidence="1">
    <location>
        <begin position="231"/>
        <end position="291"/>
    </location>
</feature>
<feature type="compositionally biased region" description="Basic residues" evidence="1">
    <location>
        <begin position="280"/>
        <end position="291"/>
    </location>
</feature>
<proteinExistence type="predicted"/>
<evidence type="ECO:0000256" key="2">
    <source>
        <dbReference type="SAM" id="Phobius"/>
    </source>
</evidence>
<dbReference type="Proteomes" id="UP000886653">
    <property type="component" value="Unassembled WGS sequence"/>
</dbReference>
<sequence length="291" mass="32566">MYRTLDENNSSQNQTISTKLKSTIQTFRQKFRTQPLLIFRLIFWTSVWILSVAELASAIRFFKVSVNFILTNNNGPQTSGIEDARRQAIPVLVMVAVLLTVLMPITIVLPMFGVLKFLSRMTVEITWTFVLSLILLGAAAGLAPIASSLTLPSILQPTYSTVIGLAFTIFILLFGYTFLLILLYVFHRGRGTSKVHTASIKAILYPSDSLSNETLVKYNLSTDLEKSTYTNSLTRPETSLAQPPQAYQAGRAWTSSPVSELQTPPSSGWDDDDDDDKPANHARREKRRTRK</sequence>
<evidence type="ECO:0000313" key="3">
    <source>
        <dbReference type="EMBL" id="KAG0141207.1"/>
    </source>
</evidence>
<keyword evidence="4" id="KW-1185">Reference proteome</keyword>
<dbReference type="EMBL" id="MU167397">
    <property type="protein sequence ID" value="KAG0141207.1"/>
    <property type="molecule type" value="Genomic_DNA"/>
</dbReference>
<feature type="transmembrane region" description="Helical" evidence="2">
    <location>
        <begin position="88"/>
        <end position="115"/>
    </location>
</feature>
<feature type="transmembrane region" description="Helical" evidence="2">
    <location>
        <begin position="127"/>
        <end position="147"/>
    </location>
</feature>
<name>A0A9P6N8Y8_9BASI</name>
<protein>
    <submittedName>
        <fullName evidence="3">Uncharacterized protein</fullName>
    </submittedName>
</protein>
<reference evidence="3" key="1">
    <citation type="submission" date="2013-11" db="EMBL/GenBank/DDBJ databases">
        <title>Genome sequence of the fusiform rust pathogen reveals effectors for host alternation and coevolution with pine.</title>
        <authorList>
            <consortium name="DOE Joint Genome Institute"/>
            <person name="Smith K."/>
            <person name="Pendleton A."/>
            <person name="Kubisiak T."/>
            <person name="Anderson C."/>
            <person name="Salamov A."/>
            <person name="Aerts A."/>
            <person name="Riley R."/>
            <person name="Clum A."/>
            <person name="Lindquist E."/>
            <person name="Ence D."/>
            <person name="Campbell M."/>
            <person name="Kronenberg Z."/>
            <person name="Feau N."/>
            <person name="Dhillon B."/>
            <person name="Hamelin R."/>
            <person name="Burleigh J."/>
            <person name="Smith J."/>
            <person name="Yandell M."/>
            <person name="Nelson C."/>
            <person name="Grigoriev I."/>
            <person name="Davis J."/>
        </authorList>
    </citation>
    <scope>NUCLEOTIDE SEQUENCE</scope>
    <source>
        <strain evidence="3">G11</strain>
    </source>
</reference>
<organism evidence="3 4">
    <name type="scientific">Cronartium quercuum f. sp. fusiforme G11</name>
    <dbReference type="NCBI Taxonomy" id="708437"/>
    <lineage>
        <taxon>Eukaryota</taxon>
        <taxon>Fungi</taxon>
        <taxon>Dikarya</taxon>
        <taxon>Basidiomycota</taxon>
        <taxon>Pucciniomycotina</taxon>
        <taxon>Pucciniomycetes</taxon>
        <taxon>Pucciniales</taxon>
        <taxon>Coleosporiaceae</taxon>
        <taxon>Cronartium</taxon>
    </lineage>
</organism>